<keyword evidence="6 9" id="KW-1133">Transmembrane helix</keyword>
<comment type="similarity">
    <text evidence="2">Belongs to the resistance-nodulation-cell division (RND) (TC 2.A.6) family.</text>
</comment>
<keyword evidence="4" id="KW-1003">Cell membrane</keyword>
<evidence type="ECO:0000256" key="9">
    <source>
        <dbReference type="SAM" id="Phobius"/>
    </source>
</evidence>
<feature type="transmembrane region" description="Helical" evidence="9">
    <location>
        <begin position="870"/>
        <end position="887"/>
    </location>
</feature>
<evidence type="ECO:0000256" key="7">
    <source>
        <dbReference type="ARBA" id="ARBA00023136"/>
    </source>
</evidence>
<evidence type="ECO:0000256" key="6">
    <source>
        <dbReference type="ARBA" id="ARBA00022989"/>
    </source>
</evidence>
<evidence type="ECO:0000313" key="11">
    <source>
        <dbReference type="Proteomes" id="UP000011996"/>
    </source>
</evidence>
<feature type="transmembrane region" description="Helical" evidence="9">
    <location>
        <begin position="894"/>
        <end position="915"/>
    </location>
</feature>
<keyword evidence="5 9" id="KW-0812">Transmembrane</keyword>
<feature type="transmembrane region" description="Helical" evidence="9">
    <location>
        <begin position="447"/>
        <end position="467"/>
    </location>
</feature>
<evidence type="ECO:0000313" key="10">
    <source>
        <dbReference type="EMBL" id="EMI29045.1"/>
    </source>
</evidence>
<feature type="region of interest" description="Disordered" evidence="8">
    <location>
        <begin position="1028"/>
        <end position="1052"/>
    </location>
</feature>
<feature type="transmembrane region" description="Helical" evidence="9">
    <location>
        <begin position="12"/>
        <end position="32"/>
    </location>
</feature>
<comment type="subcellular location">
    <subcellularLocation>
        <location evidence="1">Cell membrane</location>
        <topology evidence="1">Multi-pass membrane protein</topology>
    </subcellularLocation>
</comment>
<reference evidence="10 11" key="1">
    <citation type="journal article" date="2013" name="Mar. Genomics">
        <title>Expression of sulfatases in Rhodopirellula baltica and the diversity of sulfatases in the genus Rhodopirellula.</title>
        <authorList>
            <person name="Wegner C.E."/>
            <person name="Richter-Heitmann T."/>
            <person name="Klindworth A."/>
            <person name="Klockow C."/>
            <person name="Richter M."/>
            <person name="Achstetter T."/>
            <person name="Glockner F.O."/>
            <person name="Harder J."/>
        </authorList>
    </citation>
    <scope>NUCLEOTIDE SEQUENCE [LARGE SCALE GENOMIC DNA]</scope>
    <source>
        <strain evidence="10 11">SH398</strain>
    </source>
</reference>
<dbReference type="PANTHER" id="PTHR32063:SF24">
    <property type="entry name" value="CATION EFFLUX SYSTEM (ACRB_ACRD_ACRF FAMILY)"/>
    <property type="match status" value="1"/>
</dbReference>
<evidence type="ECO:0000256" key="2">
    <source>
        <dbReference type="ARBA" id="ARBA00010942"/>
    </source>
</evidence>
<dbReference type="OrthoDB" id="219750at2"/>
<evidence type="ECO:0000256" key="4">
    <source>
        <dbReference type="ARBA" id="ARBA00022475"/>
    </source>
</evidence>
<dbReference type="Proteomes" id="UP000011996">
    <property type="component" value="Unassembled WGS sequence"/>
</dbReference>
<evidence type="ECO:0000256" key="8">
    <source>
        <dbReference type="SAM" id="MobiDB-lite"/>
    </source>
</evidence>
<keyword evidence="7 9" id="KW-0472">Membrane</keyword>
<evidence type="ECO:0000256" key="5">
    <source>
        <dbReference type="ARBA" id="ARBA00022692"/>
    </source>
</evidence>
<comment type="caution">
    <text evidence="10">The sequence shown here is derived from an EMBL/GenBank/DDBJ whole genome shotgun (WGS) entry which is preliminary data.</text>
</comment>
<dbReference type="Pfam" id="PF00873">
    <property type="entry name" value="ACR_tran"/>
    <property type="match status" value="1"/>
</dbReference>
<dbReference type="Gene3D" id="3.30.70.1320">
    <property type="entry name" value="Multidrug efflux transporter AcrB pore domain like"/>
    <property type="match status" value="1"/>
</dbReference>
<dbReference type="InterPro" id="IPR001036">
    <property type="entry name" value="Acrflvin-R"/>
</dbReference>
<dbReference type="EMBL" id="ANOF01000011">
    <property type="protein sequence ID" value="EMI29045.1"/>
    <property type="molecule type" value="Genomic_DNA"/>
</dbReference>
<proteinExistence type="inferred from homology"/>
<dbReference type="RefSeq" id="WP_008663252.1">
    <property type="nucleotide sequence ID" value="NZ_ANOF01000011.1"/>
</dbReference>
<dbReference type="InterPro" id="IPR004763">
    <property type="entry name" value="CusA-like"/>
</dbReference>
<dbReference type="Gene3D" id="1.20.1640.10">
    <property type="entry name" value="Multidrug efflux transporter AcrB transmembrane domain"/>
    <property type="match status" value="2"/>
</dbReference>
<evidence type="ECO:0000256" key="3">
    <source>
        <dbReference type="ARBA" id="ARBA00022448"/>
    </source>
</evidence>
<gene>
    <name evidence="10" type="ORF">RESH_00369</name>
</gene>
<feature type="transmembrane region" description="Helical" evidence="9">
    <location>
        <begin position="366"/>
        <end position="386"/>
    </location>
</feature>
<organism evidence="10 11">
    <name type="scientific">Rhodopirellula europaea SH398</name>
    <dbReference type="NCBI Taxonomy" id="1263868"/>
    <lineage>
        <taxon>Bacteria</taxon>
        <taxon>Pseudomonadati</taxon>
        <taxon>Planctomycetota</taxon>
        <taxon>Planctomycetia</taxon>
        <taxon>Pirellulales</taxon>
        <taxon>Pirellulaceae</taxon>
        <taxon>Rhodopirellula</taxon>
    </lineage>
</organism>
<feature type="transmembrane region" description="Helical" evidence="9">
    <location>
        <begin position="392"/>
        <end position="415"/>
    </location>
</feature>
<dbReference type="GO" id="GO:0008324">
    <property type="term" value="F:monoatomic cation transmembrane transporter activity"/>
    <property type="evidence" value="ECO:0007669"/>
    <property type="project" value="InterPro"/>
</dbReference>
<dbReference type="PRINTS" id="PR00702">
    <property type="entry name" value="ACRIFLAVINRP"/>
</dbReference>
<dbReference type="InterPro" id="IPR027463">
    <property type="entry name" value="AcrB_DN_DC_subdom"/>
</dbReference>
<dbReference type="STRING" id="1263868.RESH_00369"/>
<feature type="transmembrane region" description="Helical" evidence="9">
    <location>
        <begin position="479"/>
        <end position="503"/>
    </location>
</feature>
<accession>M5SC21</accession>
<feature type="transmembrane region" description="Helical" evidence="9">
    <location>
        <begin position="533"/>
        <end position="553"/>
    </location>
</feature>
<name>M5SC21_9BACT</name>
<dbReference type="Gene3D" id="3.30.2090.10">
    <property type="entry name" value="Multidrug efflux transporter AcrB TolC docking domain, DN and DC subdomains"/>
    <property type="match status" value="2"/>
</dbReference>
<keyword evidence="3" id="KW-0813">Transport</keyword>
<dbReference type="SUPFAM" id="SSF82693">
    <property type="entry name" value="Multidrug efflux transporter AcrB pore domain, PN1, PN2, PC1 and PC2 subdomains"/>
    <property type="match status" value="3"/>
</dbReference>
<dbReference type="SUPFAM" id="SSF82866">
    <property type="entry name" value="Multidrug efflux transporter AcrB transmembrane domain"/>
    <property type="match status" value="2"/>
</dbReference>
<dbReference type="Gene3D" id="3.30.70.1430">
    <property type="entry name" value="Multidrug efflux transporter AcrB pore domain"/>
    <property type="match status" value="2"/>
</dbReference>
<evidence type="ECO:0000256" key="1">
    <source>
        <dbReference type="ARBA" id="ARBA00004651"/>
    </source>
</evidence>
<protein>
    <submittedName>
        <fullName evidence="10">Transport-related membrane protein</fullName>
    </submittedName>
</protein>
<dbReference type="Gene3D" id="3.30.70.1440">
    <property type="entry name" value="Multidrug efflux transporter AcrB pore domain"/>
    <property type="match status" value="1"/>
</dbReference>
<feature type="transmembrane region" description="Helical" evidence="9">
    <location>
        <begin position="921"/>
        <end position="943"/>
    </location>
</feature>
<dbReference type="AlphaFoldDB" id="M5SC21"/>
<dbReference type="GO" id="GO:0005886">
    <property type="term" value="C:plasma membrane"/>
    <property type="evidence" value="ECO:0007669"/>
    <property type="project" value="UniProtKB-SubCell"/>
</dbReference>
<dbReference type="GO" id="GO:0042910">
    <property type="term" value="F:xenobiotic transmembrane transporter activity"/>
    <property type="evidence" value="ECO:0007669"/>
    <property type="project" value="TreeGrafter"/>
</dbReference>
<dbReference type="SUPFAM" id="SSF82714">
    <property type="entry name" value="Multidrug efflux transporter AcrB TolC docking domain, DN and DC subdomains"/>
    <property type="match status" value="2"/>
</dbReference>
<feature type="transmembrane region" description="Helical" evidence="9">
    <location>
        <begin position="999"/>
        <end position="1022"/>
    </location>
</feature>
<dbReference type="PANTHER" id="PTHR32063">
    <property type="match status" value="1"/>
</dbReference>
<sequence length="1052" mass="114933">MINRIIDISLNNRIVVLLGVVLLVVAGIYSMLRLPVDAVPDLTNVQVQVLTTSPALGPVEMEQFVTFPVETAMSGIPKVTEIRSVTRFGLSNVTVVFEEGTDIYWARQLVGERLTQARAEIPSDIGVPTMGPIATGMGEIYQFEVRAEEGYDYSLQDLRTILDWNVAFQLRGVPGVIEVNTFGGELKTYEVQIDPNAMLNYGIALQQVFDALDRNNANAGGGYIQHYEEQRLIRAQGLVQSLDDIANIVLDSREDGTPILIRDIGEVQFAPLLRQGYVTRDGRGEAVVGIVMMLIGENSRVVVEDVKAEVAEIQKSLPEGVYIDPFYDRTELVQRAVDTVIENVSGGAILVIIMLFLLVGDWRAGLIVASAIPLSALFTFMAMKYFGVSANLLSLGALDFGIIVDGSVVMVENVIRQVGLAKQRNPDLQKAPLKVFREASHEVARPILFAGAIVIIVFIPILSLQGIEGKMFGPMAFSFMSALVGALIVSLTVMPVLASLFLARKFTQKDPFLIRWAKRGYEPLLRRSMKHPVAIVCIATASLAIGIFIASRFGAEFVPKLDEGDMAIQAVRLPSVSLERSIEMTTDIEQTLLDEFGEEVKSVVSKTGRPEIATDPMGVEASDIFVIMKPREEWRYEDKQELISAMSEALNKRIPGNNFSFTQPIELRVQELLSGVRSDIGISLYGDDLETLQRIGNEIAGVVSQVPGAADVQPEQTGGLPYIQVKIRRDQIARYGINAGDVLDAVATIGGKDAGEVFEGQKRFPLMVRLAPRYRENLESLKKIRIADKSGRQIPLEQLADITVGPGIAQISRDEIRRRFLVQVNVRGRDLASFVGEAQAAVESQVELPPGYRVTWGGQFKNLQDAVGRLSIAVPLALFLIGSLLYLTFNSVKLALLIFLNVPIATVGGILALWIRDMPFSISAGVGFIALFGIAVMNGVVLIEHIRALRERGKGIDDSVFTGAVDRLRPVLMTATTDALGFLPMAFSTSSGAEVQRPLATVVIGGVITSSLLTLIVLPSIYHWFEPKREGETGEGEPGGEGDGIERREATE</sequence>
<feature type="transmembrane region" description="Helical" evidence="9">
    <location>
        <begin position="340"/>
        <end position="359"/>
    </location>
</feature>
<dbReference type="PATRIC" id="fig|1263868.3.peg.401"/>
<dbReference type="NCBIfam" id="TIGR00914">
    <property type="entry name" value="2A0601"/>
    <property type="match status" value="1"/>
</dbReference>